<dbReference type="AlphaFoldDB" id="A0A699KDF8"/>
<keyword evidence="1" id="KW-0175">Coiled coil</keyword>
<reference evidence="3" key="1">
    <citation type="journal article" date="2019" name="Sci. Rep.">
        <title>Draft genome of Tanacetum cinerariifolium, the natural source of mosquito coil.</title>
        <authorList>
            <person name="Yamashiro T."/>
            <person name="Shiraishi A."/>
            <person name="Satake H."/>
            <person name="Nakayama K."/>
        </authorList>
    </citation>
    <scope>NUCLEOTIDE SEQUENCE</scope>
</reference>
<feature type="compositionally biased region" description="Basic residues" evidence="2">
    <location>
        <begin position="344"/>
        <end position="360"/>
    </location>
</feature>
<proteinExistence type="predicted"/>
<dbReference type="EMBL" id="BKCJ010506864">
    <property type="protein sequence ID" value="GFA88327.1"/>
    <property type="molecule type" value="Genomic_DNA"/>
</dbReference>
<evidence type="ECO:0000313" key="3">
    <source>
        <dbReference type="EMBL" id="GFA88327.1"/>
    </source>
</evidence>
<feature type="coiled-coil region" evidence="1">
    <location>
        <begin position="146"/>
        <end position="225"/>
    </location>
</feature>
<protein>
    <submittedName>
        <fullName evidence="3">Uncharacterized protein</fullName>
    </submittedName>
</protein>
<feature type="region of interest" description="Disordered" evidence="2">
    <location>
        <begin position="51"/>
        <end position="131"/>
    </location>
</feature>
<comment type="caution">
    <text evidence="3">The sequence shown here is derived from an EMBL/GenBank/DDBJ whole genome shotgun (WGS) entry which is preliminary data.</text>
</comment>
<evidence type="ECO:0000256" key="1">
    <source>
        <dbReference type="SAM" id="Coils"/>
    </source>
</evidence>
<organism evidence="3">
    <name type="scientific">Tanacetum cinerariifolium</name>
    <name type="common">Dalmatian daisy</name>
    <name type="synonym">Chrysanthemum cinerariifolium</name>
    <dbReference type="NCBI Taxonomy" id="118510"/>
    <lineage>
        <taxon>Eukaryota</taxon>
        <taxon>Viridiplantae</taxon>
        <taxon>Streptophyta</taxon>
        <taxon>Embryophyta</taxon>
        <taxon>Tracheophyta</taxon>
        <taxon>Spermatophyta</taxon>
        <taxon>Magnoliopsida</taxon>
        <taxon>eudicotyledons</taxon>
        <taxon>Gunneridae</taxon>
        <taxon>Pentapetalae</taxon>
        <taxon>asterids</taxon>
        <taxon>campanulids</taxon>
        <taxon>Asterales</taxon>
        <taxon>Asteraceae</taxon>
        <taxon>Asteroideae</taxon>
        <taxon>Anthemideae</taxon>
        <taxon>Anthemidinae</taxon>
        <taxon>Tanacetum</taxon>
    </lineage>
</organism>
<gene>
    <name evidence="3" type="ORF">Tci_660299</name>
</gene>
<name>A0A699KDF8_TANCI</name>
<sequence length="400" mass="46177">MVIHLTELGDAQAAEIIASKARIKKLEKRCKPSISHHRAWLKSVQRLSMKKRFGKKESVSKQGRKKDKPTLDNSILDDLNADHGMETEEPMNQGRLSEENEELISTARPGDSTVRPDIGTTDQIVPPPTTRRIFDDEDITMAETLIKMKEEKAKEKEVSIKDIEDTSRSARSILTLKPLLTIDPKDKGKDAEVARLVYEEELAELEREKEKRQREKEASKATIAEIKEYTIEEKAKFLAETIVAQRKLTAKQRSTDIRSRPPTKSQLKNLMMTYLKNMGGYKYSQLKAKTFVEIQGLYERQKKVIDNFKPMDLDDAVEKEKVLEEPDNTKIEVKQEGDEENIRKRPGRRLNMKATKKSKRQKTDSDLKEEEHLKTFLQIVPDEEGEVDYEVLDKRFPIIN</sequence>
<accession>A0A699KDF8</accession>
<evidence type="ECO:0000256" key="2">
    <source>
        <dbReference type="SAM" id="MobiDB-lite"/>
    </source>
</evidence>
<feature type="region of interest" description="Disordered" evidence="2">
    <location>
        <begin position="335"/>
        <end position="369"/>
    </location>
</feature>